<dbReference type="AlphaFoldDB" id="A0A9Q1FF91"/>
<dbReference type="Proteomes" id="UP001152622">
    <property type="component" value="Chromosome 6"/>
</dbReference>
<feature type="compositionally biased region" description="Low complexity" evidence="1">
    <location>
        <begin position="147"/>
        <end position="158"/>
    </location>
</feature>
<organism evidence="2 3">
    <name type="scientific">Synaphobranchus kaupii</name>
    <name type="common">Kaup's arrowtooth eel</name>
    <dbReference type="NCBI Taxonomy" id="118154"/>
    <lineage>
        <taxon>Eukaryota</taxon>
        <taxon>Metazoa</taxon>
        <taxon>Chordata</taxon>
        <taxon>Craniata</taxon>
        <taxon>Vertebrata</taxon>
        <taxon>Euteleostomi</taxon>
        <taxon>Actinopterygii</taxon>
        <taxon>Neopterygii</taxon>
        <taxon>Teleostei</taxon>
        <taxon>Anguilliformes</taxon>
        <taxon>Synaphobranchidae</taxon>
        <taxon>Synaphobranchus</taxon>
    </lineage>
</organism>
<reference evidence="2" key="1">
    <citation type="journal article" date="2023" name="Science">
        <title>Genome structures resolve the early diversification of teleost fishes.</title>
        <authorList>
            <person name="Parey E."/>
            <person name="Louis A."/>
            <person name="Montfort J."/>
            <person name="Bouchez O."/>
            <person name="Roques C."/>
            <person name="Iampietro C."/>
            <person name="Lluch J."/>
            <person name="Castinel A."/>
            <person name="Donnadieu C."/>
            <person name="Desvignes T."/>
            <person name="Floi Bucao C."/>
            <person name="Jouanno E."/>
            <person name="Wen M."/>
            <person name="Mejri S."/>
            <person name="Dirks R."/>
            <person name="Jansen H."/>
            <person name="Henkel C."/>
            <person name="Chen W.J."/>
            <person name="Zahm M."/>
            <person name="Cabau C."/>
            <person name="Klopp C."/>
            <person name="Thompson A.W."/>
            <person name="Robinson-Rechavi M."/>
            <person name="Braasch I."/>
            <person name="Lecointre G."/>
            <person name="Bobe J."/>
            <person name="Postlethwait J.H."/>
            <person name="Berthelot C."/>
            <person name="Roest Crollius H."/>
            <person name="Guiguen Y."/>
        </authorList>
    </citation>
    <scope>NUCLEOTIDE SEQUENCE</scope>
    <source>
        <strain evidence="2">WJC10195</strain>
    </source>
</reference>
<feature type="region of interest" description="Disordered" evidence="1">
    <location>
        <begin position="1"/>
        <end position="51"/>
    </location>
</feature>
<gene>
    <name evidence="2" type="ORF">SKAU_G00199580</name>
</gene>
<proteinExistence type="predicted"/>
<dbReference type="OrthoDB" id="7756796at2759"/>
<feature type="compositionally biased region" description="Basic residues" evidence="1">
    <location>
        <begin position="327"/>
        <end position="339"/>
    </location>
</feature>
<sequence>MREARLAQVEGRQSSDGIPPSGVVCPTQEPRHKRKRGSPYEAAGVPPAKEKKRLSVQVASLTSEIEQLKAYLHSLAPPKPVHSAALSSTPPDVMGDELEDPYYHDVDMLSTQASNRDFPEHEETPRSEISDLPSATLEPSSVNAKDGSGSSRQGSEQSDPGQSPSSLCTILRTALARVGLDDAQVTTPAANPFFRRLPPTTPFSVPPSPHFLRELQMCWADPRAFAHHSRDSRLLSTMPERALESRQQVNQNPPRWDSWQRGAAQTVVRRNRRRPEGRDPHRSLQALPPARRSPTTQTTARARPQPEPRQAMLPPAQPPRGPGFKQRPPKPKIKWGSRK</sequence>
<feature type="compositionally biased region" description="Basic and acidic residues" evidence="1">
    <location>
        <begin position="117"/>
        <end position="129"/>
    </location>
</feature>
<feature type="region of interest" description="Disordered" evidence="1">
    <location>
        <begin position="79"/>
        <end position="166"/>
    </location>
</feature>
<evidence type="ECO:0000256" key="1">
    <source>
        <dbReference type="SAM" id="MobiDB-lite"/>
    </source>
</evidence>
<dbReference type="EMBL" id="JAINUF010000006">
    <property type="protein sequence ID" value="KAJ8357164.1"/>
    <property type="molecule type" value="Genomic_DNA"/>
</dbReference>
<comment type="caution">
    <text evidence="2">The sequence shown here is derived from an EMBL/GenBank/DDBJ whole genome shotgun (WGS) entry which is preliminary data.</text>
</comment>
<evidence type="ECO:0000313" key="3">
    <source>
        <dbReference type="Proteomes" id="UP001152622"/>
    </source>
</evidence>
<accession>A0A9Q1FF91</accession>
<evidence type="ECO:0000313" key="2">
    <source>
        <dbReference type="EMBL" id="KAJ8357164.1"/>
    </source>
</evidence>
<feature type="region of interest" description="Disordered" evidence="1">
    <location>
        <begin position="243"/>
        <end position="339"/>
    </location>
</feature>
<keyword evidence="3" id="KW-1185">Reference proteome</keyword>
<protein>
    <submittedName>
        <fullName evidence="2">Uncharacterized protein</fullName>
    </submittedName>
</protein>
<name>A0A9Q1FF91_SYNKA</name>